<feature type="compositionally biased region" description="Basic and acidic residues" evidence="1">
    <location>
        <begin position="130"/>
        <end position="139"/>
    </location>
</feature>
<feature type="compositionally biased region" description="Low complexity" evidence="1">
    <location>
        <begin position="62"/>
        <end position="72"/>
    </location>
</feature>
<feature type="compositionally biased region" description="Basic and acidic residues" evidence="1">
    <location>
        <begin position="110"/>
        <end position="124"/>
    </location>
</feature>
<sequence length="378" mass="40548">MHRVVTTTMCSRNLAQTLDVGLQPFQINSFSRRPQTTEGIHLHASLGSTKKYGGAFASQTLSGDPGDPSSGSALSVETSDGWDVNNEWQGLVWCPSEVGAGERGIPSDRQTAKHGGDLLRKWEDTGGPERPGDTSRDGDGDAVLGPDNIPPSSPDKLETVGVSDKDTHEIEQVGGGTLDPGVTENTQEDSPLDIQYLKSILEQESDNFNIPSGYAVDVRGGDILSVVSEESGGHTHGHAHFRHRRDASSREFANLTLSGDVSDTETLVFVNEEKEEEKEENEEDDEDGDDWSPLVLTLSAPDLFQGDITLVLSAVDEFLSPGFVIQRVRGNSTWLEEGPVAGARGLDCYYTGRVLEASLDSNVAVSVCNGVVSPSSHV</sequence>
<gene>
    <name evidence="2" type="ORF">EGW08_023251</name>
</gene>
<dbReference type="EMBL" id="RQTK01001889">
    <property type="protein sequence ID" value="RUS68986.1"/>
    <property type="molecule type" value="Genomic_DNA"/>
</dbReference>
<feature type="compositionally biased region" description="Acidic residues" evidence="1">
    <location>
        <begin position="273"/>
        <end position="290"/>
    </location>
</feature>
<feature type="region of interest" description="Disordered" evidence="1">
    <location>
        <begin position="57"/>
        <end position="78"/>
    </location>
</feature>
<name>A0A3S1AWA5_ELYCH</name>
<evidence type="ECO:0000256" key="1">
    <source>
        <dbReference type="SAM" id="MobiDB-lite"/>
    </source>
</evidence>
<evidence type="ECO:0000313" key="2">
    <source>
        <dbReference type="EMBL" id="RUS68986.1"/>
    </source>
</evidence>
<feature type="region of interest" description="Disordered" evidence="1">
    <location>
        <begin position="272"/>
        <end position="291"/>
    </location>
</feature>
<protein>
    <submittedName>
        <fullName evidence="2">Uncharacterized protein</fullName>
    </submittedName>
</protein>
<organism evidence="2 3">
    <name type="scientific">Elysia chlorotica</name>
    <name type="common">Eastern emerald elysia</name>
    <name type="synonym">Sea slug</name>
    <dbReference type="NCBI Taxonomy" id="188477"/>
    <lineage>
        <taxon>Eukaryota</taxon>
        <taxon>Metazoa</taxon>
        <taxon>Spiralia</taxon>
        <taxon>Lophotrochozoa</taxon>
        <taxon>Mollusca</taxon>
        <taxon>Gastropoda</taxon>
        <taxon>Heterobranchia</taxon>
        <taxon>Euthyneura</taxon>
        <taxon>Panpulmonata</taxon>
        <taxon>Sacoglossa</taxon>
        <taxon>Placobranchoidea</taxon>
        <taxon>Plakobranchidae</taxon>
        <taxon>Elysia</taxon>
    </lineage>
</organism>
<dbReference type="OrthoDB" id="6159772at2759"/>
<evidence type="ECO:0000313" key="3">
    <source>
        <dbReference type="Proteomes" id="UP000271974"/>
    </source>
</evidence>
<keyword evidence="3" id="KW-1185">Reference proteome</keyword>
<dbReference type="AlphaFoldDB" id="A0A3S1AWA5"/>
<feature type="region of interest" description="Disordered" evidence="1">
    <location>
        <begin position="99"/>
        <end position="161"/>
    </location>
</feature>
<reference evidence="2 3" key="1">
    <citation type="submission" date="2019-01" db="EMBL/GenBank/DDBJ databases">
        <title>A draft genome assembly of the solar-powered sea slug Elysia chlorotica.</title>
        <authorList>
            <person name="Cai H."/>
            <person name="Li Q."/>
            <person name="Fang X."/>
            <person name="Li J."/>
            <person name="Curtis N.E."/>
            <person name="Altenburger A."/>
            <person name="Shibata T."/>
            <person name="Feng M."/>
            <person name="Maeda T."/>
            <person name="Schwartz J.A."/>
            <person name="Shigenobu S."/>
            <person name="Lundholm N."/>
            <person name="Nishiyama T."/>
            <person name="Yang H."/>
            <person name="Hasebe M."/>
            <person name="Li S."/>
            <person name="Pierce S.K."/>
            <person name="Wang J."/>
        </authorList>
    </citation>
    <scope>NUCLEOTIDE SEQUENCE [LARGE SCALE GENOMIC DNA]</scope>
    <source>
        <strain evidence="2">EC2010</strain>
        <tissue evidence="2">Whole organism of an adult</tissue>
    </source>
</reference>
<dbReference type="Proteomes" id="UP000271974">
    <property type="component" value="Unassembled WGS sequence"/>
</dbReference>
<comment type="caution">
    <text evidence="2">The sequence shown here is derived from an EMBL/GenBank/DDBJ whole genome shotgun (WGS) entry which is preliminary data.</text>
</comment>
<accession>A0A3S1AWA5</accession>
<proteinExistence type="predicted"/>